<dbReference type="InterPro" id="IPR027408">
    <property type="entry name" value="PNPase/RNase_PH_dom_sf"/>
</dbReference>
<sequence>MILPPPQIQTLIGLLRNGARLDGRSLFEYREISFAFPQGTTNENGGSCIVKLGANSVLARVSCEVMEPKPFRPSQGMLFVNFDASTLVHLEDSRSTSKVVRAAEEEGRRLSAILQIILRDTIDLDALCIVAWERVFAIRLELRALSFDGNLGDCGALASIMALSTYKRPDVVVTDEGKASFLSRL</sequence>
<dbReference type="Gene3D" id="3.30.230.70">
    <property type="entry name" value="GHMP Kinase, N-terminal domain"/>
    <property type="match status" value="1"/>
</dbReference>
<dbReference type="GO" id="GO:0071038">
    <property type="term" value="P:TRAMP-dependent tRNA surveillance pathway"/>
    <property type="evidence" value="ECO:0007669"/>
    <property type="project" value="TreeGrafter"/>
</dbReference>
<dbReference type="InterPro" id="IPR050590">
    <property type="entry name" value="Exosome_comp_Rrp42_subfam"/>
</dbReference>
<dbReference type="PANTHER" id="PTHR11097">
    <property type="entry name" value="EXOSOME COMPLEX EXONUCLEASE RIBOSOMAL RNA PROCESSING PROTEIN"/>
    <property type="match status" value="1"/>
</dbReference>
<dbReference type="Proteomes" id="UP000784294">
    <property type="component" value="Unassembled WGS sequence"/>
</dbReference>
<proteinExistence type="inferred from homology"/>
<accession>A0A3S4ZYC0</accession>
<evidence type="ECO:0000256" key="2">
    <source>
        <dbReference type="ARBA" id="ARBA00004496"/>
    </source>
</evidence>
<dbReference type="PANTHER" id="PTHR11097:SF14">
    <property type="entry name" value="EXOSOME COMPLEX COMPONENT RRP45"/>
    <property type="match status" value="1"/>
</dbReference>
<dbReference type="InterPro" id="IPR001247">
    <property type="entry name" value="ExoRNase_PH_dom1"/>
</dbReference>
<dbReference type="OrthoDB" id="10264038at2759"/>
<evidence type="ECO:0000256" key="3">
    <source>
        <dbReference type="ARBA" id="ARBA00006678"/>
    </source>
</evidence>
<dbReference type="GO" id="GO:0034476">
    <property type="term" value="P:U5 snRNA 3'-end processing"/>
    <property type="evidence" value="ECO:0007669"/>
    <property type="project" value="TreeGrafter"/>
</dbReference>
<dbReference type="GO" id="GO:0071028">
    <property type="term" value="P:nuclear mRNA surveillance"/>
    <property type="evidence" value="ECO:0007669"/>
    <property type="project" value="TreeGrafter"/>
</dbReference>
<dbReference type="InterPro" id="IPR020568">
    <property type="entry name" value="Ribosomal_Su5_D2-typ_SF"/>
</dbReference>
<dbReference type="GO" id="GO:0035925">
    <property type="term" value="F:mRNA 3'-UTR AU-rich region binding"/>
    <property type="evidence" value="ECO:0007669"/>
    <property type="project" value="TreeGrafter"/>
</dbReference>
<dbReference type="GO" id="GO:0000177">
    <property type="term" value="C:cytoplasmic exosome (RNase complex)"/>
    <property type="evidence" value="ECO:0007669"/>
    <property type="project" value="TreeGrafter"/>
</dbReference>
<dbReference type="GO" id="GO:0000176">
    <property type="term" value="C:nuclear exosome (RNase complex)"/>
    <property type="evidence" value="ECO:0007669"/>
    <property type="project" value="TreeGrafter"/>
</dbReference>
<keyword evidence="4" id="KW-0963">Cytoplasm</keyword>
<dbReference type="GO" id="GO:0000467">
    <property type="term" value="P:exonucleolytic trimming to generate mature 3'-end of 5.8S rRNA from tricistronic rRNA transcript (SSU-rRNA, 5.8S rRNA, LSU-rRNA)"/>
    <property type="evidence" value="ECO:0007669"/>
    <property type="project" value="TreeGrafter"/>
</dbReference>
<dbReference type="SUPFAM" id="SSF54211">
    <property type="entry name" value="Ribosomal protein S5 domain 2-like"/>
    <property type="match status" value="1"/>
</dbReference>
<evidence type="ECO:0000259" key="5">
    <source>
        <dbReference type="Pfam" id="PF01138"/>
    </source>
</evidence>
<dbReference type="EMBL" id="CAAALY010058611">
    <property type="protein sequence ID" value="VEL22829.1"/>
    <property type="molecule type" value="Genomic_DNA"/>
</dbReference>
<name>A0A3S4ZYC0_9PLAT</name>
<dbReference type="AlphaFoldDB" id="A0A3S4ZYC0"/>
<evidence type="ECO:0000256" key="4">
    <source>
        <dbReference type="ARBA" id="ARBA00022490"/>
    </source>
</evidence>
<dbReference type="Pfam" id="PF01138">
    <property type="entry name" value="RNase_PH"/>
    <property type="match status" value="1"/>
</dbReference>
<comment type="similarity">
    <text evidence="3">Belongs to the RNase PH family.</text>
</comment>
<evidence type="ECO:0000256" key="1">
    <source>
        <dbReference type="ARBA" id="ARBA00004123"/>
    </source>
</evidence>
<dbReference type="GO" id="GO:0016075">
    <property type="term" value="P:rRNA catabolic process"/>
    <property type="evidence" value="ECO:0007669"/>
    <property type="project" value="TreeGrafter"/>
</dbReference>
<organism evidence="6 7">
    <name type="scientific">Protopolystoma xenopodis</name>
    <dbReference type="NCBI Taxonomy" id="117903"/>
    <lineage>
        <taxon>Eukaryota</taxon>
        <taxon>Metazoa</taxon>
        <taxon>Spiralia</taxon>
        <taxon>Lophotrochozoa</taxon>
        <taxon>Platyhelminthes</taxon>
        <taxon>Monogenea</taxon>
        <taxon>Polyopisthocotylea</taxon>
        <taxon>Polystomatidea</taxon>
        <taxon>Polystomatidae</taxon>
        <taxon>Protopolystoma</taxon>
    </lineage>
</organism>
<comment type="caution">
    <text evidence="6">The sequence shown here is derived from an EMBL/GenBank/DDBJ whole genome shotgun (WGS) entry which is preliminary data.</text>
</comment>
<keyword evidence="7" id="KW-1185">Reference proteome</keyword>
<gene>
    <name evidence="6" type="ORF">PXEA_LOCUS16269</name>
</gene>
<feature type="domain" description="Exoribonuclease phosphorolytic" evidence="5">
    <location>
        <begin position="28"/>
        <end position="169"/>
    </location>
</feature>
<dbReference type="GO" id="GO:0034473">
    <property type="term" value="P:U1 snRNA 3'-end processing"/>
    <property type="evidence" value="ECO:0007669"/>
    <property type="project" value="TreeGrafter"/>
</dbReference>
<evidence type="ECO:0000313" key="6">
    <source>
        <dbReference type="EMBL" id="VEL22829.1"/>
    </source>
</evidence>
<dbReference type="GO" id="GO:0071035">
    <property type="term" value="P:nuclear polyadenylation-dependent rRNA catabolic process"/>
    <property type="evidence" value="ECO:0007669"/>
    <property type="project" value="TreeGrafter"/>
</dbReference>
<evidence type="ECO:0000313" key="7">
    <source>
        <dbReference type="Proteomes" id="UP000784294"/>
    </source>
</evidence>
<comment type="subcellular location">
    <subcellularLocation>
        <location evidence="2">Cytoplasm</location>
    </subcellularLocation>
    <subcellularLocation>
        <location evidence="1">Nucleus</location>
    </subcellularLocation>
</comment>
<dbReference type="GO" id="GO:0034475">
    <property type="term" value="P:U4 snRNA 3'-end processing"/>
    <property type="evidence" value="ECO:0007669"/>
    <property type="project" value="TreeGrafter"/>
</dbReference>
<reference evidence="6" key="1">
    <citation type="submission" date="2018-11" db="EMBL/GenBank/DDBJ databases">
        <authorList>
            <consortium name="Pathogen Informatics"/>
        </authorList>
    </citation>
    <scope>NUCLEOTIDE SEQUENCE</scope>
</reference>
<protein>
    <recommendedName>
        <fullName evidence="5">Exoribonuclease phosphorolytic domain-containing protein</fullName>
    </recommendedName>
</protein>